<comment type="similarity">
    <text evidence="1 4">Belongs to the bacterial histone-like protein family.</text>
</comment>
<reference evidence="5" key="2">
    <citation type="submission" date="2021-04" db="EMBL/GenBank/DDBJ databases">
        <authorList>
            <person name="Gilroy R."/>
        </authorList>
    </citation>
    <scope>NUCLEOTIDE SEQUENCE</scope>
    <source>
        <strain evidence="5">ChiBcec16-3735</strain>
    </source>
</reference>
<dbReference type="PANTHER" id="PTHR33175:SF3">
    <property type="entry name" value="DNA-BINDING PROTEIN HU-BETA"/>
    <property type="match status" value="1"/>
</dbReference>
<dbReference type="SUPFAM" id="SSF47729">
    <property type="entry name" value="IHF-like DNA-binding proteins"/>
    <property type="match status" value="1"/>
</dbReference>
<evidence type="ECO:0000256" key="4">
    <source>
        <dbReference type="RuleBase" id="RU003939"/>
    </source>
</evidence>
<dbReference type="EMBL" id="DXBJ01000047">
    <property type="protein sequence ID" value="HIZ58227.1"/>
    <property type="molecule type" value="Genomic_DNA"/>
</dbReference>
<name>A0A9D2JMH4_9FIRM</name>
<reference evidence="5" key="1">
    <citation type="journal article" date="2021" name="PeerJ">
        <title>Extensive microbial diversity within the chicken gut microbiome revealed by metagenomics and culture.</title>
        <authorList>
            <person name="Gilroy R."/>
            <person name="Ravi A."/>
            <person name="Getino M."/>
            <person name="Pursley I."/>
            <person name="Horton D.L."/>
            <person name="Alikhan N.F."/>
            <person name="Baker D."/>
            <person name="Gharbi K."/>
            <person name="Hall N."/>
            <person name="Watson M."/>
            <person name="Adriaenssens E.M."/>
            <person name="Foster-Nyarko E."/>
            <person name="Jarju S."/>
            <person name="Secka A."/>
            <person name="Antonio M."/>
            <person name="Oren A."/>
            <person name="Chaudhuri R.R."/>
            <person name="La Ragione R."/>
            <person name="Hildebrand F."/>
            <person name="Pallen M.J."/>
        </authorList>
    </citation>
    <scope>NUCLEOTIDE SEQUENCE</scope>
    <source>
        <strain evidence="5">ChiBcec16-3735</strain>
    </source>
</reference>
<proteinExistence type="inferred from homology"/>
<evidence type="ECO:0000256" key="1">
    <source>
        <dbReference type="ARBA" id="ARBA00010529"/>
    </source>
</evidence>
<dbReference type="GO" id="GO:0030527">
    <property type="term" value="F:structural constituent of chromatin"/>
    <property type="evidence" value="ECO:0007669"/>
    <property type="project" value="InterPro"/>
</dbReference>
<evidence type="ECO:0000313" key="5">
    <source>
        <dbReference type="EMBL" id="HIZ58227.1"/>
    </source>
</evidence>
<dbReference type="GO" id="GO:0030261">
    <property type="term" value="P:chromosome condensation"/>
    <property type="evidence" value="ECO:0007669"/>
    <property type="project" value="UniProtKB-KW"/>
</dbReference>
<evidence type="ECO:0000313" key="6">
    <source>
        <dbReference type="Proteomes" id="UP000824065"/>
    </source>
</evidence>
<comment type="caution">
    <text evidence="5">The sequence shown here is derived from an EMBL/GenBank/DDBJ whole genome shotgun (WGS) entry which is preliminary data.</text>
</comment>
<dbReference type="PANTHER" id="PTHR33175">
    <property type="entry name" value="DNA-BINDING PROTEIN HU"/>
    <property type="match status" value="1"/>
</dbReference>
<dbReference type="AlphaFoldDB" id="A0A9D2JMH4"/>
<keyword evidence="2" id="KW-0226">DNA condensation</keyword>
<gene>
    <name evidence="5" type="ORF">H9725_06570</name>
</gene>
<dbReference type="Proteomes" id="UP000824065">
    <property type="component" value="Unassembled WGS sequence"/>
</dbReference>
<dbReference type="InterPro" id="IPR000119">
    <property type="entry name" value="Hist_DNA-bd"/>
</dbReference>
<dbReference type="SMART" id="SM00411">
    <property type="entry name" value="BHL"/>
    <property type="match status" value="1"/>
</dbReference>
<organism evidence="5 6">
    <name type="scientific">Candidatus Faecalibacterium gallistercoris</name>
    <dbReference type="NCBI Taxonomy" id="2838579"/>
    <lineage>
        <taxon>Bacteria</taxon>
        <taxon>Bacillati</taxon>
        <taxon>Bacillota</taxon>
        <taxon>Clostridia</taxon>
        <taxon>Eubacteriales</taxon>
        <taxon>Oscillospiraceae</taxon>
        <taxon>Faecalibacterium</taxon>
    </lineage>
</organism>
<protein>
    <submittedName>
        <fullName evidence="5">HU family DNA-binding protein</fullName>
    </submittedName>
</protein>
<dbReference type="Pfam" id="PF00216">
    <property type="entry name" value="Bac_DNA_binding"/>
    <property type="match status" value="1"/>
</dbReference>
<dbReference type="GO" id="GO:0003677">
    <property type="term" value="F:DNA binding"/>
    <property type="evidence" value="ECO:0007669"/>
    <property type="project" value="UniProtKB-KW"/>
</dbReference>
<sequence length="106" mass="11737">MTRSQMIETVARKTGFPESQVETTMDAMFDQIAECLRADEKVTIAGFGRFEMRPRKPKAYTNPKTKVSSRLESTSIPGFKASGRFKQKLEAARAAAAADKAMEETA</sequence>
<dbReference type="Gene3D" id="4.10.520.10">
    <property type="entry name" value="IHF-like DNA-binding proteins"/>
    <property type="match status" value="1"/>
</dbReference>
<accession>A0A9D2JMH4</accession>
<evidence type="ECO:0000256" key="3">
    <source>
        <dbReference type="ARBA" id="ARBA00023125"/>
    </source>
</evidence>
<dbReference type="InterPro" id="IPR010992">
    <property type="entry name" value="IHF-like_DNA-bd_dom_sf"/>
</dbReference>
<keyword evidence="3 5" id="KW-0238">DNA-binding</keyword>
<dbReference type="PRINTS" id="PR01727">
    <property type="entry name" value="DNABINDINGHU"/>
</dbReference>
<evidence type="ECO:0000256" key="2">
    <source>
        <dbReference type="ARBA" id="ARBA00023067"/>
    </source>
</evidence>